<keyword evidence="5 8" id="KW-0472">Membrane</keyword>
<dbReference type="EMBL" id="NIVC01004535">
    <property type="protein sequence ID" value="PAA47212.1"/>
    <property type="molecule type" value="Genomic_DNA"/>
</dbReference>
<dbReference type="PROSITE" id="PS50125">
    <property type="entry name" value="GUANYLATE_CYCLASE_2"/>
    <property type="match status" value="1"/>
</dbReference>
<evidence type="ECO:0000256" key="2">
    <source>
        <dbReference type="ARBA" id="ARBA00022692"/>
    </source>
</evidence>
<comment type="subcellular location">
    <subcellularLocation>
        <location evidence="1">Membrane</location>
    </subcellularLocation>
</comment>
<dbReference type="Proteomes" id="UP000215902">
    <property type="component" value="Unassembled WGS sequence"/>
</dbReference>
<dbReference type="GO" id="GO:0035556">
    <property type="term" value="P:intracellular signal transduction"/>
    <property type="evidence" value="ECO:0007669"/>
    <property type="project" value="InterPro"/>
</dbReference>
<evidence type="ECO:0000256" key="1">
    <source>
        <dbReference type="ARBA" id="ARBA00004370"/>
    </source>
</evidence>
<gene>
    <name evidence="10" type="ORF">BOX15_Mlig015433g3</name>
</gene>
<keyword evidence="4 8" id="KW-1133">Transmembrane helix</keyword>
<dbReference type="AlphaFoldDB" id="A0A267DF61"/>
<dbReference type="GO" id="GO:0001653">
    <property type="term" value="F:peptide receptor activity"/>
    <property type="evidence" value="ECO:0007669"/>
    <property type="project" value="TreeGrafter"/>
</dbReference>
<keyword evidence="6" id="KW-0456">Lyase</keyword>
<dbReference type="PANTHER" id="PTHR11920:SF501">
    <property type="entry name" value="GUANYLATE CYCLASE 32E"/>
    <property type="match status" value="1"/>
</dbReference>
<dbReference type="GO" id="GO:0004383">
    <property type="term" value="F:guanylate cyclase activity"/>
    <property type="evidence" value="ECO:0007669"/>
    <property type="project" value="TreeGrafter"/>
</dbReference>
<evidence type="ECO:0000256" key="8">
    <source>
        <dbReference type="SAM" id="Phobius"/>
    </source>
</evidence>
<accession>A0A267DF61</accession>
<evidence type="ECO:0000256" key="7">
    <source>
        <dbReference type="SAM" id="MobiDB-lite"/>
    </source>
</evidence>
<dbReference type="GO" id="GO:0000166">
    <property type="term" value="F:nucleotide binding"/>
    <property type="evidence" value="ECO:0007669"/>
    <property type="project" value="UniProtKB-KW"/>
</dbReference>
<feature type="transmembrane region" description="Helical" evidence="8">
    <location>
        <begin position="108"/>
        <end position="128"/>
    </location>
</feature>
<protein>
    <recommendedName>
        <fullName evidence="9">Guanylate cyclase domain-containing protein</fullName>
    </recommendedName>
</protein>
<keyword evidence="11" id="KW-1185">Reference proteome</keyword>
<dbReference type="InterPro" id="IPR050401">
    <property type="entry name" value="Cyclic_nucleotide_synthase"/>
</dbReference>
<evidence type="ECO:0000313" key="10">
    <source>
        <dbReference type="EMBL" id="PAA47212.1"/>
    </source>
</evidence>
<dbReference type="CDD" id="cd07302">
    <property type="entry name" value="CHD"/>
    <property type="match status" value="1"/>
</dbReference>
<evidence type="ECO:0000256" key="6">
    <source>
        <dbReference type="ARBA" id="ARBA00023239"/>
    </source>
</evidence>
<organism evidence="10 11">
    <name type="scientific">Macrostomum lignano</name>
    <dbReference type="NCBI Taxonomy" id="282301"/>
    <lineage>
        <taxon>Eukaryota</taxon>
        <taxon>Metazoa</taxon>
        <taxon>Spiralia</taxon>
        <taxon>Lophotrochozoa</taxon>
        <taxon>Platyhelminthes</taxon>
        <taxon>Rhabditophora</taxon>
        <taxon>Macrostomorpha</taxon>
        <taxon>Macrostomida</taxon>
        <taxon>Macrostomidae</taxon>
        <taxon>Macrostomum</taxon>
    </lineage>
</organism>
<dbReference type="OrthoDB" id="1890790at2759"/>
<evidence type="ECO:0000256" key="4">
    <source>
        <dbReference type="ARBA" id="ARBA00022989"/>
    </source>
</evidence>
<keyword evidence="2 8" id="KW-0812">Transmembrane</keyword>
<dbReference type="Pfam" id="PF00211">
    <property type="entry name" value="Guanylate_cyc"/>
    <property type="match status" value="1"/>
</dbReference>
<evidence type="ECO:0000256" key="5">
    <source>
        <dbReference type="ARBA" id="ARBA00023136"/>
    </source>
</evidence>
<dbReference type="Gene3D" id="3.30.70.1230">
    <property type="entry name" value="Nucleotide cyclase"/>
    <property type="match status" value="1"/>
</dbReference>
<evidence type="ECO:0000259" key="9">
    <source>
        <dbReference type="PROSITE" id="PS50125"/>
    </source>
</evidence>
<dbReference type="SMART" id="SM00044">
    <property type="entry name" value="CYCc"/>
    <property type="match status" value="1"/>
</dbReference>
<dbReference type="FunFam" id="3.30.70.1230:FF:000015">
    <property type="entry name" value="Guanylate cyclase"/>
    <property type="match status" value="1"/>
</dbReference>
<dbReference type="InterPro" id="IPR013587">
    <property type="entry name" value="Nitrate/nitrite_sensing"/>
</dbReference>
<proteinExistence type="predicted"/>
<dbReference type="InterPro" id="IPR029787">
    <property type="entry name" value="Nucleotide_cyclase"/>
</dbReference>
<feature type="transmembrane region" description="Helical" evidence="8">
    <location>
        <begin position="405"/>
        <end position="426"/>
    </location>
</feature>
<keyword evidence="3" id="KW-0547">Nucleotide-binding</keyword>
<feature type="domain" description="Guanylate cyclase" evidence="9">
    <location>
        <begin position="485"/>
        <end position="615"/>
    </location>
</feature>
<dbReference type="GO" id="GO:0004016">
    <property type="term" value="F:adenylate cyclase activity"/>
    <property type="evidence" value="ECO:0007669"/>
    <property type="project" value="TreeGrafter"/>
</dbReference>
<sequence length="717" mass="81209">CFDPLPRSCRIAQAADMSGGQRNSLQVPVAPGDTTPLPNAPGTVSRMSDDASSSSFPMASSTKAGTTEIDMKIRGLMAKQGKETFRFLRWCKGNPLSETGKRQQMIKLMFMTLVPVLALTIITVLSMVKVQQSNAMRTKIRDMIRFSMETGTVIHFLQREQDMTALHLTSQGAETRLFLRERYPATDTALDKLSMWPEKSSDGNSLSQFGSVKDFQKFLRKHRMELNSVKTKPYDEISFYTKMIRSFIDIVYNYIQESKDGDQWREMVAYQLLIISKEDMGVERTLGGVFFAQGQFDTFTDYLWYQEKHTVGVGNFAASKRFSELVGVVFEEERDKASSNFSVSIDQMRQQISRNNASWVSLEMSTWWFDNMTVFIDIMFQVQLRLAERILTNLERSLTSDNKQIAIGIGLFCLSLIIAPFCIFSIRGIIQDVQNYAFNLSNQTKRLSQERHRTEAILYQLLPKSIADQLKRGSQVEPEAYEESSIFFSDIVGFTKISSACVPVQVVNMLNRLYLCFDSRIELYDVYKVETIGDAYMVSSGVPKRNGQRHAPELATMALDLIHHVTHLEIPHLPGQRMTLRAGMHSGPCVAGVVGIKMPRYCLFGSTVNTASRMEQTGEAGKLHMSEQSRNYLINDTKYKIQPRGKVEIAPGRVECTYWLTEKEGLILSFKCWPKCIEDPTEFLAELAEANKTQTIHLMGGDLADDPVQQEENGTNV</sequence>
<dbReference type="Pfam" id="PF08376">
    <property type="entry name" value="NIT"/>
    <property type="match status" value="1"/>
</dbReference>
<dbReference type="STRING" id="282301.A0A267DF61"/>
<comment type="caution">
    <text evidence="10">The sequence shown here is derived from an EMBL/GenBank/DDBJ whole genome shotgun (WGS) entry which is preliminary data.</text>
</comment>
<dbReference type="PANTHER" id="PTHR11920">
    <property type="entry name" value="GUANYLYL CYCLASE"/>
    <property type="match status" value="1"/>
</dbReference>
<dbReference type="SUPFAM" id="SSF55073">
    <property type="entry name" value="Nucleotide cyclase"/>
    <property type="match status" value="1"/>
</dbReference>
<reference evidence="10 11" key="1">
    <citation type="submission" date="2017-06" db="EMBL/GenBank/DDBJ databases">
        <title>A platform for efficient transgenesis in Macrostomum lignano, a flatworm model organism for stem cell research.</title>
        <authorList>
            <person name="Berezikov E."/>
        </authorList>
    </citation>
    <scope>NUCLEOTIDE SEQUENCE [LARGE SCALE GENOMIC DNA]</scope>
    <source>
        <strain evidence="10">DV1</strain>
        <tissue evidence="10">Whole organism</tissue>
    </source>
</reference>
<feature type="region of interest" description="Disordered" evidence="7">
    <location>
        <begin position="13"/>
        <end position="61"/>
    </location>
</feature>
<evidence type="ECO:0000313" key="11">
    <source>
        <dbReference type="Proteomes" id="UP000215902"/>
    </source>
</evidence>
<feature type="compositionally biased region" description="Low complexity" evidence="7">
    <location>
        <begin position="50"/>
        <end position="61"/>
    </location>
</feature>
<dbReference type="GO" id="GO:0005886">
    <property type="term" value="C:plasma membrane"/>
    <property type="evidence" value="ECO:0007669"/>
    <property type="project" value="TreeGrafter"/>
</dbReference>
<evidence type="ECO:0000256" key="3">
    <source>
        <dbReference type="ARBA" id="ARBA00022741"/>
    </source>
</evidence>
<dbReference type="Gene3D" id="6.10.250.780">
    <property type="match status" value="1"/>
</dbReference>
<dbReference type="InterPro" id="IPR001054">
    <property type="entry name" value="A/G_cyclase"/>
</dbReference>
<dbReference type="GO" id="GO:0007168">
    <property type="term" value="P:receptor guanylyl cyclase signaling pathway"/>
    <property type="evidence" value="ECO:0007669"/>
    <property type="project" value="TreeGrafter"/>
</dbReference>
<name>A0A267DF61_9PLAT</name>
<feature type="non-terminal residue" evidence="10">
    <location>
        <position position="1"/>
    </location>
</feature>